<dbReference type="EMBL" id="OBEG01000004">
    <property type="protein sequence ID" value="SNY87600.1"/>
    <property type="molecule type" value="Genomic_DNA"/>
</dbReference>
<accession>A0A285LRP3</accession>
<dbReference type="OrthoDB" id="4509678at2"/>
<keyword evidence="2" id="KW-1185">Reference proteome</keyword>
<evidence type="ECO:0000313" key="1">
    <source>
        <dbReference type="EMBL" id="SNY87600.1"/>
    </source>
</evidence>
<gene>
    <name evidence="1" type="ORF">SAMN04244553_4548</name>
</gene>
<proteinExistence type="predicted"/>
<dbReference type="AlphaFoldDB" id="A0A285LRP3"/>
<dbReference type="RefSeq" id="WP_143861500.1">
    <property type="nucleotide sequence ID" value="NZ_JAMTCV010000003.1"/>
</dbReference>
<sequence>MGDNNDMGPVTPLFEFMDRAKNTLAAFLPRSDGAPSFIQNEDRRSAESAAAFAQVFGHVPQNSIDRMTAEALNPNTYDPKYKGVQAQIRVVRIDKVPGQGVVRSSFFIEQDRVFNPSPNNLGYNRGDGRTANENFDPELSRVTMYVDYENGLVILRQNPSIKVDDGEVEVGTPEAKVWQAKDGSVRVNYAAHDPFAVSVHKNVGSVNGNLVFTPGQGVAGKPGSTGVTVNGRVGDYPTLEVYQDAPNGNRHTILIDPADSGSEVFGPMTLVGNHDIGTGLDAIKPFQKWKPFTTIGGMSDEVEDLPSAKAAPVGSAPKAPVYASGGDVSGPGSSIGDKIPAWLSDGEFVMNARSTSVNRPFLQALNADPYFLQKMLASRSERGRNESGGSGFGNAAPAGQPATVNISMSSNEDIVGRLKVLALQWELAHS</sequence>
<evidence type="ECO:0000313" key="2">
    <source>
        <dbReference type="Proteomes" id="UP000219565"/>
    </source>
</evidence>
<organism evidence="1 2">
    <name type="scientific">Nocardia amikacinitolerans</name>
    <dbReference type="NCBI Taxonomy" id="756689"/>
    <lineage>
        <taxon>Bacteria</taxon>
        <taxon>Bacillati</taxon>
        <taxon>Actinomycetota</taxon>
        <taxon>Actinomycetes</taxon>
        <taxon>Mycobacteriales</taxon>
        <taxon>Nocardiaceae</taxon>
        <taxon>Nocardia</taxon>
    </lineage>
</organism>
<dbReference type="Proteomes" id="UP000219565">
    <property type="component" value="Unassembled WGS sequence"/>
</dbReference>
<reference evidence="1 2" key="1">
    <citation type="submission" date="2017-09" db="EMBL/GenBank/DDBJ databases">
        <authorList>
            <person name="Ehlers B."/>
            <person name="Leendertz F.H."/>
        </authorList>
    </citation>
    <scope>NUCLEOTIDE SEQUENCE [LARGE SCALE GENOMIC DNA]</scope>
    <source>
        <strain evidence="1 2">DSM 45537</strain>
    </source>
</reference>
<protein>
    <submittedName>
        <fullName evidence="1">Uncharacterized protein</fullName>
    </submittedName>
</protein>
<name>A0A285LRP3_9NOCA</name>